<dbReference type="PANTHER" id="PTHR35894">
    <property type="entry name" value="GENERAL SECRETION PATHWAY PROTEIN A-RELATED"/>
    <property type="match status" value="1"/>
</dbReference>
<accession>A0A0R1REG3</accession>
<evidence type="ECO:0000259" key="1">
    <source>
        <dbReference type="SMART" id="SM00382"/>
    </source>
</evidence>
<feature type="domain" description="AAA+ ATPase" evidence="1">
    <location>
        <begin position="40"/>
        <end position="187"/>
    </location>
</feature>
<dbReference type="PATRIC" id="fig|1423769.4.peg.1696"/>
<sequence>MDYLVYYGMTHNPFDKTAPKVIETVDYKELNVRLKYLTDVLGIGLVTGRPGAGKTVILREYARRLNTNQYRVVYLPLSTVSVSDFYNQLAVSIGIEPAFRKSAKFRQIQERILELYDVEHVTPVFILDEAQYLSGLIYNELVLLTNFGMDAENKCIVILAGLPQLTQMLQRPQFEAFRQRITVKYQVMGLEYVEVHDYVREKLKTAGILDEVINEDALKTIYSATGGSIRRLDQMITKCLIIGAQEETQQIGNEVVHKASAEVALG</sequence>
<dbReference type="AlphaFoldDB" id="A0A0R1REG3"/>
<dbReference type="InterPro" id="IPR027417">
    <property type="entry name" value="P-loop_NTPase"/>
</dbReference>
<proteinExistence type="predicted"/>
<dbReference type="RefSeq" id="WP_054720144.1">
    <property type="nucleotide sequence ID" value="NZ_AZEU01000021.1"/>
</dbReference>
<comment type="caution">
    <text evidence="2">The sequence shown here is derived from an EMBL/GenBank/DDBJ whole genome shotgun (WGS) entry which is preliminary data.</text>
</comment>
<organism evidence="2 3">
    <name type="scientific">Lacticaseibacillus manihotivorans DSM 13343 = JCM 12514</name>
    <dbReference type="NCBI Taxonomy" id="1423769"/>
    <lineage>
        <taxon>Bacteria</taxon>
        <taxon>Bacillati</taxon>
        <taxon>Bacillota</taxon>
        <taxon>Bacilli</taxon>
        <taxon>Lactobacillales</taxon>
        <taxon>Lactobacillaceae</taxon>
        <taxon>Lacticaseibacillus</taxon>
    </lineage>
</organism>
<evidence type="ECO:0000313" key="2">
    <source>
        <dbReference type="EMBL" id="KRL53098.1"/>
    </source>
</evidence>
<dbReference type="InterPro" id="IPR049945">
    <property type="entry name" value="AAA_22"/>
</dbReference>
<dbReference type="PANTHER" id="PTHR35894:SF1">
    <property type="entry name" value="PHOSPHORIBULOKINASE _ URIDINE KINASE FAMILY"/>
    <property type="match status" value="1"/>
</dbReference>
<gene>
    <name evidence="2" type="ORF">FD01_GL001585</name>
</gene>
<dbReference type="Gene3D" id="3.40.50.300">
    <property type="entry name" value="P-loop containing nucleotide triphosphate hydrolases"/>
    <property type="match status" value="1"/>
</dbReference>
<dbReference type="InterPro" id="IPR003593">
    <property type="entry name" value="AAA+_ATPase"/>
</dbReference>
<dbReference type="EMBL" id="AZEU01000021">
    <property type="protein sequence ID" value="KRL53098.1"/>
    <property type="molecule type" value="Genomic_DNA"/>
</dbReference>
<dbReference type="SMART" id="SM00382">
    <property type="entry name" value="AAA"/>
    <property type="match status" value="1"/>
</dbReference>
<dbReference type="Pfam" id="PF13401">
    <property type="entry name" value="AAA_22"/>
    <property type="match status" value="1"/>
</dbReference>
<dbReference type="CDD" id="cd00009">
    <property type="entry name" value="AAA"/>
    <property type="match status" value="1"/>
</dbReference>
<name>A0A0R1REG3_9LACO</name>
<evidence type="ECO:0000313" key="3">
    <source>
        <dbReference type="Proteomes" id="UP000051790"/>
    </source>
</evidence>
<dbReference type="OrthoDB" id="9815896at2"/>
<dbReference type="SUPFAM" id="SSF52540">
    <property type="entry name" value="P-loop containing nucleoside triphosphate hydrolases"/>
    <property type="match status" value="1"/>
</dbReference>
<reference evidence="2 3" key="1">
    <citation type="journal article" date="2015" name="Genome Announc.">
        <title>Expanding the biotechnology potential of lactobacilli through comparative genomics of 213 strains and associated genera.</title>
        <authorList>
            <person name="Sun Z."/>
            <person name="Harris H.M."/>
            <person name="McCann A."/>
            <person name="Guo C."/>
            <person name="Argimon S."/>
            <person name="Zhang W."/>
            <person name="Yang X."/>
            <person name="Jeffery I.B."/>
            <person name="Cooney J.C."/>
            <person name="Kagawa T.F."/>
            <person name="Liu W."/>
            <person name="Song Y."/>
            <person name="Salvetti E."/>
            <person name="Wrobel A."/>
            <person name="Rasinkangas P."/>
            <person name="Parkhill J."/>
            <person name="Rea M.C."/>
            <person name="O'Sullivan O."/>
            <person name="Ritari J."/>
            <person name="Douillard F.P."/>
            <person name="Paul Ross R."/>
            <person name="Yang R."/>
            <person name="Briner A.E."/>
            <person name="Felis G.E."/>
            <person name="de Vos W.M."/>
            <person name="Barrangou R."/>
            <person name="Klaenhammer T.R."/>
            <person name="Caufield P.W."/>
            <person name="Cui Y."/>
            <person name="Zhang H."/>
            <person name="O'Toole P.W."/>
        </authorList>
    </citation>
    <scope>NUCLEOTIDE SEQUENCE [LARGE SCALE GENOMIC DNA]</scope>
    <source>
        <strain evidence="2 3">DSM 13343</strain>
    </source>
</reference>
<dbReference type="GO" id="GO:0016887">
    <property type="term" value="F:ATP hydrolysis activity"/>
    <property type="evidence" value="ECO:0007669"/>
    <property type="project" value="InterPro"/>
</dbReference>
<dbReference type="Proteomes" id="UP000051790">
    <property type="component" value="Unassembled WGS sequence"/>
</dbReference>
<dbReference type="InterPro" id="IPR052026">
    <property type="entry name" value="ExeA_AAA_ATPase_DNA-bind"/>
</dbReference>
<keyword evidence="3" id="KW-1185">Reference proteome</keyword>
<protein>
    <submittedName>
        <fullName evidence="2">Aaa atpase</fullName>
    </submittedName>
</protein>